<dbReference type="InterPro" id="IPR010930">
    <property type="entry name" value="Flg_bb/hook_C_dom"/>
</dbReference>
<name>A0A2N9L8A1_9BACT</name>
<dbReference type="AlphaFoldDB" id="A0A2N9L8A1"/>
<keyword evidence="6" id="KW-0969">Cilium</keyword>
<dbReference type="Proteomes" id="UP000239735">
    <property type="component" value="Unassembled WGS sequence"/>
</dbReference>
<evidence type="ECO:0000259" key="5">
    <source>
        <dbReference type="Pfam" id="PF06429"/>
    </source>
</evidence>
<dbReference type="NCBIfam" id="TIGR03506">
    <property type="entry name" value="FlgEFG_subfam"/>
    <property type="match status" value="1"/>
</dbReference>
<dbReference type="Pfam" id="PF06429">
    <property type="entry name" value="Flg_bbr_C"/>
    <property type="match status" value="1"/>
</dbReference>
<dbReference type="InterPro" id="IPR037925">
    <property type="entry name" value="FlgE/F/G-like"/>
</dbReference>
<evidence type="ECO:0000256" key="1">
    <source>
        <dbReference type="ARBA" id="ARBA00004117"/>
    </source>
</evidence>
<evidence type="ECO:0000313" key="6">
    <source>
        <dbReference type="EMBL" id="SPE19264.1"/>
    </source>
</evidence>
<keyword evidence="6" id="KW-0966">Cell projection</keyword>
<accession>A0A2N9L8A1</accession>
<evidence type="ECO:0000256" key="4">
    <source>
        <dbReference type="RuleBase" id="RU362116"/>
    </source>
</evidence>
<dbReference type="PANTHER" id="PTHR30435:SF1">
    <property type="entry name" value="FLAGELLAR HOOK PROTEIN FLGE"/>
    <property type="match status" value="1"/>
</dbReference>
<comment type="similarity">
    <text evidence="2 4">Belongs to the flagella basal body rod proteins family.</text>
</comment>
<comment type="subcellular location">
    <subcellularLocation>
        <location evidence="1 4">Bacterial flagellum basal body</location>
    </subcellularLocation>
</comment>
<keyword evidence="6" id="KW-0282">Flagellum</keyword>
<evidence type="ECO:0000313" key="7">
    <source>
        <dbReference type="Proteomes" id="UP000239735"/>
    </source>
</evidence>
<feature type="domain" description="Flagellar basal-body/hook protein C-terminal" evidence="5">
    <location>
        <begin position="49"/>
        <end position="91"/>
    </location>
</feature>
<comment type="function">
    <text evidence="4">A flexible structure which links the flagellar filament to the drive apparatus in the basal body.</text>
</comment>
<dbReference type="GO" id="GO:0071978">
    <property type="term" value="P:bacterial-type flagellum-dependent swarming motility"/>
    <property type="evidence" value="ECO:0007669"/>
    <property type="project" value="TreeGrafter"/>
</dbReference>
<dbReference type="EMBL" id="OKRB01000078">
    <property type="protein sequence ID" value="SPE19264.1"/>
    <property type="molecule type" value="Genomic_DNA"/>
</dbReference>
<dbReference type="SUPFAM" id="SSF117143">
    <property type="entry name" value="Flagellar hook protein flgE"/>
    <property type="match status" value="1"/>
</dbReference>
<protein>
    <recommendedName>
        <fullName evidence="4">Flagellar hook protein FlgE</fullName>
    </recommendedName>
</protein>
<dbReference type="PANTHER" id="PTHR30435">
    <property type="entry name" value="FLAGELLAR PROTEIN"/>
    <property type="match status" value="1"/>
</dbReference>
<sequence length="93" mass="9668">MGQLALGNVTNLQGLELMGNGNYTTTRASGPISFGASGTSGLATLQDDALEASNVNISTEFSDLIIAQRAFEANAKSVATFDTVTQDTINMVH</sequence>
<dbReference type="GO" id="GO:0009425">
    <property type="term" value="C:bacterial-type flagellum basal body"/>
    <property type="evidence" value="ECO:0007669"/>
    <property type="project" value="UniProtKB-SubCell"/>
</dbReference>
<evidence type="ECO:0000256" key="2">
    <source>
        <dbReference type="ARBA" id="ARBA00009677"/>
    </source>
</evidence>
<gene>
    <name evidence="6" type="ORF">SBA5_220110</name>
</gene>
<dbReference type="GO" id="GO:0009424">
    <property type="term" value="C:bacterial-type flagellum hook"/>
    <property type="evidence" value="ECO:0007669"/>
    <property type="project" value="TreeGrafter"/>
</dbReference>
<reference evidence="7" key="1">
    <citation type="submission" date="2018-02" db="EMBL/GenBank/DDBJ databases">
        <authorList>
            <person name="Hausmann B."/>
        </authorList>
    </citation>
    <scope>NUCLEOTIDE SEQUENCE [LARGE SCALE GENOMIC DNA]</scope>
    <source>
        <strain evidence="7">Peat soil MAG SbA5</strain>
    </source>
</reference>
<dbReference type="GO" id="GO:0005829">
    <property type="term" value="C:cytosol"/>
    <property type="evidence" value="ECO:0007669"/>
    <property type="project" value="TreeGrafter"/>
</dbReference>
<proteinExistence type="inferred from homology"/>
<keyword evidence="3 4" id="KW-0975">Bacterial flagellum</keyword>
<evidence type="ECO:0000256" key="3">
    <source>
        <dbReference type="ARBA" id="ARBA00023143"/>
    </source>
</evidence>
<organism evidence="6 7">
    <name type="scientific">Candidatus Sulfuritelmatomonas gaucii</name>
    <dbReference type="NCBI Taxonomy" id="2043161"/>
    <lineage>
        <taxon>Bacteria</taxon>
        <taxon>Pseudomonadati</taxon>
        <taxon>Acidobacteriota</taxon>
        <taxon>Terriglobia</taxon>
        <taxon>Terriglobales</taxon>
        <taxon>Acidobacteriaceae</taxon>
        <taxon>Candidatus Sulfuritelmatomonas</taxon>
    </lineage>
</organism>
<dbReference type="InterPro" id="IPR020013">
    <property type="entry name" value="Flagellar_FlgE/F/G"/>
</dbReference>